<evidence type="ECO:0000313" key="1">
    <source>
        <dbReference type="EMBL" id="MBW0583625.1"/>
    </source>
</evidence>
<evidence type="ECO:0000313" key="2">
    <source>
        <dbReference type="Proteomes" id="UP000765509"/>
    </source>
</evidence>
<protein>
    <submittedName>
        <fullName evidence="1">Uncharacterized protein</fullName>
    </submittedName>
</protein>
<comment type="caution">
    <text evidence="1">The sequence shown here is derived from an EMBL/GenBank/DDBJ whole genome shotgun (WGS) entry which is preliminary data.</text>
</comment>
<reference evidence="1" key="1">
    <citation type="submission" date="2021-03" db="EMBL/GenBank/DDBJ databases">
        <title>Draft genome sequence of rust myrtle Austropuccinia psidii MF-1, a brazilian biotype.</title>
        <authorList>
            <person name="Quecine M.C."/>
            <person name="Pachon D.M.R."/>
            <person name="Bonatelli M.L."/>
            <person name="Correr F.H."/>
            <person name="Franceschini L.M."/>
            <person name="Leite T.F."/>
            <person name="Margarido G.R.A."/>
            <person name="Almeida C.A."/>
            <person name="Ferrarezi J.A."/>
            <person name="Labate C.A."/>
        </authorList>
    </citation>
    <scope>NUCLEOTIDE SEQUENCE</scope>
    <source>
        <strain evidence="1">MF-1</strain>
    </source>
</reference>
<gene>
    <name evidence="1" type="ORF">O181_123340</name>
</gene>
<sequence>MLYISTEDSHSTLDFATIIKSFIYKPYTNTAPHLRPHHSLCTHTSSACNTYPPAVPSRYTSYAALNPPYASLSSPINILRCSHCPPDMPPTLPPISTLTTPYASTPLPLTILTLLQCPQDMPLTPPSTPLIPNPLSAT</sequence>
<accession>A0A9Q3Q443</accession>
<keyword evidence="2" id="KW-1185">Reference proteome</keyword>
<proteinExistence type="predicted"/>
<dbReference type="Proteomes" id="UP000765509">
    <property type="component" value="Unassembled WGS sequence"/>
</dbReference>
<dbReference type="EMBL" id="AVOT02115648">
    <property type="protein sequence ID" value="MBW0583625.1"/>
    <property type="molecule type" value="Genomic_DNA"/>
</dbReference>
<name>A0A9Q3Q443_9BASI</name>
<organism evidence="1 2">
    <name type="scientific">Austropuccinia psidii MF-1</name>
    <dbReference type="NCBI Taxonomy" id="1389203"/>
    <lineage>
        <taxon>Eukaryota</taxon>
        <taxon>Fungi</taxon>
        <taxon>Dikarya</taxon>
        <taxon>Basidiomycota</taxon>
        <taxon>Pucciniomycotina</taxon>
        <taxon>Pucciniomycetes</taxon>
        <taxon>Pucciniales</taxon>
        <taxon>Sphaerophragmiaceae</taxon>
        <taxon>Austropuccinia</taxon>
    </lineage>
</organism>
<dbReference type="AlphaFoldDB" id="A0A9Q3Q443"/>